<reference evidence="3" key="1">
    <citation type="journal article" date="2014" name="Nat. Genet.">
        <title>A reference genome for common bean and genome-wide analysis of dual domestications.</title>
        <authorList>
            <person name="Schmutz J."/>
            <person name="McClean P.E."/>
            <person name="Mamidi S."/>
            <person name="Wu G.A."/>
            <person name="Cannon S.B."/>
            <person name="Grimwood J."/>
            <person name="Jenkins J."/>
            <person name="Shu S."/>
            <person name="Song Q."/>
            <person name="Chavarro C."/>
            <person name="Torres-Torres M."/>
            <person name="Geffroy V."/>
            <person name="Moghaddam S.M."/>
            <person name="Gao D."/>
            <person name="Abernathy B."/>
            <person name="Barry K."/>
            <person name="Blair M."/>
            <person name="Brick M.A."/>
            <person name="Chovatia M."/>
            <person name="Gepts P."/>
            <person name="Goodstein D.M."/>
            <person name="Gonzales M."/>
            <person name="Hellsten U."/>
            <person name="Hyten D.L."/>
            <person name="Jia G."/>
            <person name="Kelly J.D."/>
            <person name="Kudrna D."/>
            <person name="Lee R."/>
            <person name="Richard M.M."/>
            <person name="Miklas P.N."/>
            <person name="Osorno J.M."/>
            <person name="Rodrigues J."/>
            <person name="Thareau V."/>
            <person name="Urrea C.A."/>
            <person name="Wang M."/>
            <person name="Yu Y."/>
            <person name="Zhang M."/>
            <person name="Wing R.A."/>
            <person name="Cregan P.B."/>
            <person name="Rokhsar D.S."/>
            <person name="Jackson S.A."/>
        </authorList>
    </citation>
    <scope>NUCLEOTIDE SEQUENCE [LARGE SCALE GENOMIC DNA]</scope>
    <source>
        <strain evidence="3">cv. G19833</strain>
    </source>
</reference>
<protein>
    <submittedName>
        <fullName evidence="2">Uncharacterized protein</fullName>
    </submittedName>
</protein>
<dbReference type="AlphaFoldDB" id="V7BNY8"/>
<feature type="chain" id="PRO_5004755173" evidence="1">
    <location>
        <begin position="23"/>
        <end position="65"/>
    </location>
</feature>
<evidence type="ECO:0000313" key="3">
    <source>
        <dbReference type="Proteomes" id="UP000000226"/>
    </source>
</evidence>
<accession>V7BNY8</accession>
<dbReference type="Proteomes" id="UP000000226">
    <property type="component" value="Chromosome 6"/>
</dbReference>
<keyword evidence="1" id="KW-0732">Signal</keyword>
<feature type="signal peptide" evidence="1">
    <location>
        <begin position="1"/>
        <end position="22"/>
    </location>
</feature>
<gene>
    <name evidence="2" type="ORF">PHAVU_006G067000g</name>
</gene>
<evidence type="ECO:0000256" key="1">
    <source>
        <dbReference type="SAM" id="SignalP"/>
    </source>
</evidence>
<name>V7BNY8_PHAVU</name>
<keyword evidence="3" id="KW-1185">Reference proteome</keyword>
<dbReference type="EMBL" id="CM002293">
    <property type="protein sequence ID" value="ESW18748.1"/>
    <property type="molecule type" value="Genomic_DNA"/>
</dbReference>
<evidence type="ECO:0000313" key="2">
    <source>
        <dbReference type="EMBL" id="ESW18748.1"/>
    </source>
</evidence>
<dbReference type="Gramene" id="ESW18748">
    <property type="protein sequence ID" value="ESW18748"/>
    <property type="gene ID" value="PHAVU_006G067000g"/>
</dbReference>
<sequence length="65" mass="7077">MAKTSVLLPCLIVLFLITFATGSGFECIQCLTVKDCHKLKCRSPPPTCLRDCFQSCCICGCRDGS</sequence>
<proteinExistence type="predicted"/>
<organism evidence="2 3">
    <name type="scientific">Phaseolus vulgaris</name>
    <name type="common">Kidney bean</name>
    <name type="synonym">French bean</name>
    <dbReference type="NCBI Taxonomy" id="3885"/>
    <lineage>
        <taxon>Eukaryota</taxon>
        <taxon>Viridiplantae</taxon>
        <taxon>Streptophyta</taxon>
        <taxon>Embryophyta</taxon>
        <taxon>Tracheophyta</taxon>
        <taxon>Spermatophyta</taxon>
        <taxon>Magnoliopsida</taxon>
        <taxon>eudicotyledons</taxon>
        <taxon>Gunneridae</taxon>
        <taxon>Pentapetalae</taxon>
        <taxon>rosids</taxon>
        <taxon>fabids</taxon>
        <taxon>Fabales</taxon>
        <taxon>Fabaceae</taxon>
        <taxon>Papilionoideae</taxon>
        <taxon>50 kb inversion clade</taxon>
        <taxon>NPAAA clade</taxon>
        <taxon>indigoferoid/millettioid clade</taxon>
        <taxon>Phaseoleae</taxon>
        <taxon>Phaseolus</taxon>
    </lineage>
</organism>